<comment type="caution">
    <text evidence="1">The sequence shown here is derived from an EMBL/GenBank/DDBJ whole genome shotgun (WGS) entry which is preliminary data.</text>
</comment>
<name>A0AAV7RIW8_PLEWA</name>
<accession>A0AAV7RIW8</accession>
<reference evidence="1" key="1">
    <citation type="journal article" date="2022" name="bioRxiv">
        <title>Sequencing and chromosome-scale assembly of the giantPleurodeles waltlgenome.</title>
        <authorList>
            <person name="Brown T."/>
            <person name="Elewa A."/>
            <person name="Iarovenko S."/>
            <person name="Subramanian E."/>
            <person name="Araus A.J."/>
            <person name="Petzold A."/>
            <person name="Susuki M."/>
            <person name="Suzuki K.-i.T."/>
            <person name="Hayashi T."/>
            <person name="Toyoda A."/>
            <person name="Oliveira C."/>
            <person name="Osipova E."/>
            <person name="Leigh N.D."/>
            <person name="Simon A."/>
            <person name="Yun M.H."/>
        </authorList>
    </citation>
    <scope>NUCLEOTIDE SEQUENCE</scope>
    <source>
        <strain evidence="1">20211129_DDA</strain>
        <tissue evidence="1">Liver</tissue>
    </source>
</reference>
<organism evidence="1 2">
    <name type="scientific">Pleurodeles waltl</name>
    <name type="common">Iberian ribbed newt</name>
    <dbReference type="NCBI Taxonomy" id="8319"/>
    <lineage>
        <taxon>Eukaryota</taxon>
        <taxon>Metazoa</taxon>
        <taxon>Chordata</taxon>
        <taxon>Craniata</taxon>
        <taxon>Vertebrata</taxon>
        <taxon>Euteleostomi</taxon>
        <taxon>Amphibia</taxon>
        <taxon>Batrachia</taxon>
        <taxon>Caudata</taxon>
        <taxon>Salamandroidea</taxon>
        <taxon>Salamandridae</taxon>
        <taxon>Pleurodelinae</taxon>
        <taxon>Pleurodeles</taxon>
    </lineage>
</organism>
<evidence type="ECO:0000313" key="1">
    <source>
        <dbReference type="EMBL" id="KAJ1150770.1"/>
    </source>
</evidence>
<protein>
    <submittedName>
        <fullName evidence="1">Uncharacterized protein</fullName>
    </submittedName>
</protein>
<dbReference type="Proteomes" id="UP001066276">
    <property type="component" value="Chromosome 5"/>
</dbReference>
<keyword evidence="2" id="KW-1185">Reference proteome</keyword>
<dbReference type="AlphaFoldDB" id="A0AAV7RIW8"/>
<proteinExistence type="predicted"/>
<evidence type="ECO:0000313" key="2">
    <source>
        <dbReference type="Proteomes" id="UP001066276"/>
    </source>
</evidence>
<gene>
    <name evidence="1" type="ORF">NDU88_003559</name>
</gene>
<dbReference type="EMBL" id="JANPWB010000009">
    <property type="protein sequence ID" value="KAJ1150770.1"/>
    <property type="molecule type" value="Genomic_DNA"/>
</dbReference>
<sequence>MRRRIEDTWERLHILQQHRQRLHREGDSWSPLGSVRPSWLGDLEPVFSGTGALSYARKPVDQQVWLTLGVLIIQSNGNRCCGMPVMGSGDMGDRPGGTTNEHGLAEYMYTPQYGIYQCSIQAGP</sequence>